<dbReference type="PANTHER" id="PTHR13205">
    <property type="entry name" value="TRANSMEMBRANE PROTEIN 15-RELATED"/>
    <property type="match status" value="1"/>
</dbReference>
<organism evidence="11 12">
    <name type="scientific">Diacronema lutheri</name>
    <name type="common">Unicellular marine alga</name>
    <name type="synonym">Monochrysis lutheri</name>
    <dbReference type="NCBI Taxonomy" id="2081491"/>
    <lineage>
        <taxon>Eukaryota</taxon>
        <taxon>Haptista</taxon>
        <taxon>Haptophyta</taxon>
        <taxon>Pavlovophyceae</taxon>
        <taxon>Pavlovales</taxon>
        <taxon>Pavlovaceae</taxon>
        <taxon>Diacronema</taxon>
    </lineage>
</organism>
<comment type="subcellular location">
    <subcellularLocation>
        <location evidence="1">Endoplasmic reticulum membrane</location>
        <topology evidence="1">Multi-pass membrane protein</topology>
    </subcellularLocation>
</comment>
<evidence type="ECO:0000256" key="4">
    <source>
        <dbReference type="ARBA" id="ARBA00022679"/>
    </source>
</evidence>
<feature type="transmembrane region" description="Helical" evidence="10">
    <location>
        <begin position="357"/>
        <end position="375"/>
    </location>
</feature>
<evidence type="ECO:0000256" key="8">
    <source>
        <dbReference type="ARBA" id="ARBA00022989"/>
    </source>
</evidence>
<evidence type="ECO:0000256" key="5">
    <source>
        <dbReference type="ARBA" id="ARBA00022692"/>
    </source>
</evidence>
<evidence type="ECO:0000256" key="2">
    <source>
        <dbReference type="ARBA" id="ARBA00010794"/>
    </source>
</evidence>
<feature type="transmembrane region" description="Helical" evidence="10">
    <location>
        <begin position="299"/>
        <end position="322"/>
    </location>
</feature>
<evidence type="ECO:0000256" key="1">
    <source>
        <dbReference type="ARBA" id="ARBA00004477"/>
    </source>
</evidence>
<feature type="transmembrane region" description="Helical" evidence="10">
    <location>
        <begin position="506"/>
        <end position="523"/>
    </location>
</feature>
<keyword evidence="6" id="KW-0418">Kinase</keyword>
<feature type="transmembrane region" description="Helical" evidence="10">
    <location>
        <begin position="475"/>
        <end position="494"/>
    </location>
</feature>
<keyword evidence="8 10" id="KW-1133">Transmembrane helix</keyword>
<dbReference type="GO" id="GO:0005789">
    <property type="term" value="C:endoplasmic reticulum membrane"/>
    <property type="evidence" value="ECO:0007669"/>
    <property type="project" value="UniProtKB-SubCell"/>
</dbReference>
<keyword evidence="5 10" id="KW-0812">Transmembrane</keyword>
<dbReference type="GO" id="GO:0043048">
    <property type="term" value="P:dolichyl monophosphate biosynthetic process"/>
    <property type="evidence" value="ECO:0007669"/>
    <property type="project" value="TreeGrafter"/>
</dbReference>
<dbReference type="PANTHER" id="PTHR13205:SF15">
    <property type="entry name" value="DOLICHOL KINASE"/>
    <property type="match status" value="1"/>
</dbReference>
<comment type="caution">
    <text evidence="11">The sequence shown here is derived from an EMBL/GenBank/DDBJ whole genome shotgun (WGS) entry which is preliminary data.</text>
</comment>
<dbReference type="GO" id="GO:0004168">
    <property type="term" value="F:dolichol kinase activity"/>
    <property type="evidence" value="ECO:0007669"/>
    <property type="project" value="UniProtKB-EC"/>
</dbReference>
<evidence type="ECO:0000256" key="6">
    <source>
        <dbReference type="ARBA" id="ARBA00022777"/>
    </source>
</evidence>
<keyword evidence="4" id="KW-0808">Transferase</keyword>
<reference evidence="11" key="1">
    <citation type="submission" date="2021-05" db="EMBL/GenBank/DDBJ databases">
        <title>The genome of the haptophyte Pavlova lutheri (Diacronema luteri, Pavlovales) - a model for lipid biosynthesis in eukaryotic algae.</title>
        <authorList>
            <person name="Hulatt C.J."/>
            <person name="Posewitz M.C."/>
        </authorList>
    </citation>
    <scope>NUCLEOTIDE SEQUENCE</scope>
    <source>
        <strain evidence="11">NIVA-4/92</strain>
    </source>
</reference>
<feature type="transmembrane region" description="Helical" evidence="10">
    <location>
        <begin position="334"/>
        <end position="351"/>
    </location>
</feature>
<evidence type="ECO:0000256" key="7">
    <source>
        <dbReference type="ARBA" id="ARBA00022824"/>
    </source>
</evidence>
<dbReference type="OrthoDB" id="377083at2759"/>
<proteinExistence type="inferred from homology"/>
<feature type="transmembrane region" description="Helical" evidence="10">
    <location>
        <begin position="259"/>
        <end position="279"/>
    </location>
</feature>
<feature type="transmembrane region" description="Helical" evidence="10">
    <location>
        <begin position="212"/>
        <end position="238"/>
    </location>
</feature>
<dbReference type="InterPro" id="IPR032974">
    <property type="entry name" value="Polypren_kinase"/>
</dbReference>
<gene>
    <name evidence="11" type="ORF">KFE25_013806</name>
</gene>
<dbReference type="EMBL" id="JAGTXO010000004">
    <property type="protein sequence ID" value="KAG8468723.1"/>
    <property type="molecule type" value="Genomic_DNA"/>
</dbReference>
<keyword evidence="12" id="KW-1185">Reference proteome</keyword>
<dbReference type="AlphaFoldDB" id="A0A8J5XJ91"/>
<dbReference type="EC" id="2.7.1.108" evidence="3"/>
<feature type="transmembrane region" description="Helical" evidence="10">
    <location>
        <begin position="30"/>
        <end position="49"/>
    </location>
</feature>
<feature type="transmembrane region" description="Helical" evidence="10">
    <location>
        <begin position="61"/>
        <end position="81"/>
    </location>
</feature>
<keyword evidence="9 10" id="KW-0472">Membrane</keyword>
<comment type="similarity">
    <text evidence="2">Belongs to the polyprenol kinase family.</text>
</comment>
<evidence type="ECO:0000256" key="3">
    <source>
        <dbReference type="ARBA" id="ARBA00012132"/>
    </source>
</evidence>
<dbReference type="Proteomes" id="UP000751190">
    <property type="component" value="Unassembled WGS sequence"/>
</dbReference>
<name>A0A8J5XJ91_DIALT</name>
<evidence type="ECO:0000313" key="12">
    <source>
        <dbReference type="Proteomes" id="UP000751190"/>
    </source>
</evidence>
<evidence type="ECO:0000256" key="10">
    <source>
        <dbReference type="SAM" id="Phobius"/>
    </source>
</evidence>
<evidence type="ECO:0000313" key="11">
    <source>
        <dbReference type="EMBL" id="KAG8468723.1"/>
    </source>
</evidence>
<feature type="transmembrane region" description="Helical" evidence="10">
    <location>
        <begin position="436"/>
        <end position="455"/>
    </location>
</feature>
<sequence length="561" mass="56744">MRGEPVVVLLSAMAVAAAMRERLPALSVDAAALVAVAVCAALLDVRRGGAQNSAFGFRKGAGSGLSLGLTTVPCTLVAVLLSAPHGSAEDARLVRALLHASLASSSAVLYALARGSLNVRAAPFAQARVALVASALAALVFPATPTPLVLGASVATEPVVRLLLSRLRGSFSLGEAATVAQAAALLAVDVGLLLGCRGGALDGGALCARHDVVLVVAEVGLACALLLGPWLAAALAAADAHAARGGRARTRGVGGDEEGGAVVYAALGAFLVLVLYPALRVALGAPPVDWLCSFLLARPVRLALLGYWLALAAAGTALISAVRTRMPLILVRKLYHALAVLLFLPAMLVELQLMRLAFAVAIALLLALEYVRVARAPPLARPLSAFLRRYTDARDAGPLITTHIYLLLGCALPVLATPSAAPSIGQTAQPAVVLPPMAGILALGVGDSMASYVGVRFGRTRWPGTAKTVEGTAAAVGAIVVGAGALCAASAAVAPARGDRGDDASAALGVLGATIATCVLEAVTDQIDNLFLPLHYFCALRVALGAPVYGGVEARMSRPGE</sequence>
<feature type="transmembrane region" description="Helical" evidence="10">
    <location>
        <begin position="125"/>
        <end position="142"/>
    </location>
</feature>
<feature type="transmembrane region" description="Helical" evidence="10">
    <location>
        <begin position="396"/>
        <end position="416"/>
    </location>
</feature>
<accession>A0A8J5XJ91</accession>
<keyword evidence="7" id="KW-0256">Endoplasmic reticulum</keyword>
<evidence type="ECO:0000256" key="9">
    <source>
        <dbReference type="ARBA" id="ARBA00023136"/>
    </source>
</evidence>
<feature type="transmembrane region" description="Helical" evidence="10">
    <location>
        <begin position="530"/>
        <end position="552"/>
    </location>
</feature>
<protein>
    <recommendedName>
        <fullName evidence="3">dolichol kinase</fullName>
        <ecNumber evidence="3">2.7.1.108</ecNumber>
    </recommendedName>
</protein>
<dbReference type="OMA" id="AWVITIN"/>